<sequence>MREGEEELIERIRPLMKRRKGYSEKKMFGGVCFMINGNMCVGPWKGALIVRLDKEGHEDTQSEPHVKPMDITGKVMKGWALVEPAGIESVEELKAWVERAVKFARSLPAKPN</sequence>
<feature type="domain" description="TfoX N-terminal" evidence="1">
    <location>
        <begin position="17"/>
        <end position="104"/>
    </location>
</feature>
<organism evidence="2 3">
    <name type="scientific">Rubinisphaera italica</name>
    <dbReference type="NCBI Taxonomy" id="2527969"/>
    <lineage>
        <taxon>Bacteria</taxon>
        <taxon>Pseudomonadati</taxon>
        <taxon>Planctomycetota</taxon>
        <taxon>Planctomycetia</taxon>
        <taxon>Planctomycetales</taxon>
        <taxon>Planctomycetaceae</taxon>
        <taxon>Rubinisphaera</taxon>
    </lineage>
</organism>
<reference evidence="2 3" key="1">
    <citation type="submission" date="2019-02" db="EMBL/GenBank/DDBJ databases">
        <title>Deep-cultivation of Planctomycetes and their phenomic and genomic characterization uncovers novel biology.</title>
        <authorList>
            <person name="Wiegand S."/>
            <person name="Jogler M."/>
            <person name="Boedeker C."/>
            <person name="Pinto D."/>
            <person name="Vollmers J."/>
            <person name="Rivas-Marin E."/>
            <person name="Kohn T."/>
            <person name="Peeters S.H."/>
            <person name="Heuer A."/>
            <person name="Rast P."/>
            <person name="Oberbeckmann S."/>
            <person name="Bunk B."/>
            <person name="Jeske O."/>
            <person name="Meyerdierks A."/>
            <person name="Storesund J.E."/>
            <person name="Kallscheuer N."/>
            <person name="Luecker S."/>
            <person name="Lage O.M."/>
            <person name="Pohl T."/>
            <person name="Merkel B.J."/>
            <person name="Hornburger P."/>
            <person name="Mueller R.-W."/>
            <person name="Bruemmer F."/>
            <person name="Labrenz M."/>
            <person name="Spormann A.M."/>
            <person name="Op Den Camp H."/>
            <person name="Overmann J."/>
            <person name="Amann R."/>
            <person name="Jetten M.S.M."/>
            <person name="Mascher T."/>
            <person name="Medema M.H."/>
            <person name="Devos D.P."/>
            <person name="Kaster A.-K."/>
            <person name="Ovreas L."/>
            <person name="Rohde M."/>
            <person name="Galperin M.Y."/>
            <person name="Jogler C."/>
        </authorList>
    </citation>
    <scope>NUCLEOTIDE SEQUENCE [LARGE SCALE GENOMIC DNA]</scope>
    <source>
        <strain evidence="2 3">Pan54</strain>
    </source>
</reference>
<dbReference type="SUPFAM" id="SSF159894">
    <property type="entry name" value="YgaC/TfoX-N like"/>
    <property type="match status" value="1"/>
</dbReference>
<keyword evidence="3" id="KW-1185">Reference proteome</keyword>
<proteinExistence type="predicted"/>
<evidence type="ECO:0000313" key="2">
    <source>
        <dbReference type="EMBL" id="TWT60950.1"/>
    </source>
</evidence>
<dbReference type="RefSeq" id="WP_146502994.1">
    <property type="nucleotide sequence ID" value="NZ_SJPG01000001.1"/>
</dbReference>
<dbReference type="Gene3D" id="3.30.1460.30">
    <property type="entry name" value="YgaC/TfoX-N like chaperone"/>
    <property type="match status" value="1"/>
</dbReference>
<dbReference type="Proteomes" id="UP000316095">
    <property type="component" value="Unassembled WGS sequence"/>
</dbReference>
<name>A0A5C5XD80_9PLAN</name>
<protein>
    <recommendedName>
        <fullName evidence="1">TfoX N-terminal domain-containing protein</fullName>
    </recommendedName>
</protein>
<gene>
    <name evidence="2" type="ORF">Pan54_16820</name>
</gene>
<dbReference type="InterPro" id="IPR007076">
    <property type="entry name" value="TfoX_N"/>
</dbReference>
<dbReference type="Pfam" id="PF04993">
    <property type="entry name" value="TfoX_N"/>
    <property type="match status" value="1"/>
</dbReference>
<comment type="caution">
    <text evidence="2">The sequence shown here is derived from an EMBL/GenBank/DDBJ whole genome shotgun (WGS) entry which is preliminary data.</text>
</comment>
<dbReference type="EMBL" id="SJPG01000001">
    <property type="protein sequence ID" value="TWT60950.1"/>
    <property type="molecule type" value="Genomic_DNA"/>
</dbReference>
<accession>A0A5C5XD80</accession>
<dbReference type="OrthoDB" id="214902at2"/>
<evidence type="ECO:0000259" key="1">
    <source>
        <dbReference type="Pfam" id="PF04993"/>
    </source>
</evidence>
<dbReference type="AlphaFoldDB" id="A0A5C5XD80"/>
<evidence type="ECO:0000313" key="3">
    <source>
        <dbReference type="Proteomes" id="UP000316095"/>
    </source>
</evidence>